<feature type="compositionally biased region" description="Polar residues" evidence="6">
    <location>
        <begin position="22"/>
        <end position="32"/>
    </location>
</feature>
<keyword evidence="4 5" id="KW-0862">Zinc</keyword>
<dbReference type="AlphaFoldDB" id="A0A8S4BUE8"/>
<dbReference type="PANTHER" id="PTHR15933">
    <property type="entry name" value="PROTEIN CBG16327"/>
    <property type="match status" value="1"/>
</dbReference>
<dbReference type="Gene3D" id="1.20.1280.50">
    <property type="match status" value="1"/>
</dbReference>
<organism evidence="9 10">
    <name type="scientific">Menidia menidia</name>
    <name type="common">Atlantic silverside</name>
    <dbReference type="NCBI Taxonomy" id="238744"/>
    <lineage>
        <taxon>Eukaryota</taxon>
        <taxon>Metazoa</taxon>
        <taxon>Chordata</taxon>
        <taxon>Craniata</taxon>
        <taxon>Vertebrata</taxon>
        <taxon>Euteleostomi</taxon>
        <taxon>Actinopterygii</taxon>
        <taxon>Neopterygii</taxon>
        <taxon>Teleostei</taxon>
        <taxon>Neoteleostei</taxon>
        <taxon>Acanthomorphata</taxon>
        <taxon>Ovalentaria</taxon>
        <taxon>Atherinomorphae</taxon>
        <taxon>Atheriniformes</taxon>
        <taxon>Atherinopsidae</taxon>
        <taxon>Menidiinae</taxon>
        <taxon>Menidia</taxon>
    </lineage>
</organism>
<protein>
    <submittedName>
        <fullName evidence="9">(Atlantic silverside) hypothetical protein</fullName>
    </submittedName>
</protein>
<evidence type="ECO:0000313" key="10">
    <source>
        <dbReference type="Proteomes" id="UP000677803"/>
    </source>
</evidence>
<feature type="domain" description="F-box" evidence="8">
    <location>
        <begin position="756"/>
        <end position="810"/>
    </location>
</feature>
<gene>
    <name evidence="9" type="ORF">MMEN_LOCUS18126</name>
</gene>
<evidence type="ECO:0000256" key="6">
    <source>
        <dbReference type="SAM" id="MobiDB-lite"/>
    </source>
</evidence>
<evidence type="ECO:0000313" key="9">
    <source>
        <dbReference type="EMBL" id="CAG5999519.1"/>
    </source>
</evidence>
<dbReference type="PROSITE" id="PS50181">
    <property type="entry name" value="FBOX"/>
    <property type="match status" value="1"/>
</dbReference>
<proteinExistence type="predicted"/>
<keyword evidence="1 5" id="KW-0479">Metal-binding</keyword>
<keyword evidence="10" id="KW-1185">Reference proteome</keyword>
<sequence>MERESGVSPGDVRLSPAPNGHTGPTQGETSTAVDADESNLIWMRRMLQTAFSHARLVSNEVSKVWSFSSLFSPVERWRIGDISSMSNHLKTCSFYQKEEHNRPNCKIAKLQVKNPTKPARFHEHCDKCYDIHCQTSCLVIRCEKNCGAFFHSCKQEEHQLLCPNETTPCLNAEYGCPLTMTRHQLSKHLEFCPASLVCCFQEWNRWPHPETDLSFYRNVSENVQENAEVDVDVAMALRDQKRLFEAIKMKEIFPELMEKPDIEDVSTGVSGSSSTLGVSHSSDSELIKNGLAKMDQNEQSQDVSEDVSAGIGGSTVGVSHSSDDSELIENGFSKMEQSEQSQEEIDALVKSRDMEGIPRPSEICEIFPKLMEEDVSGSTVGVSRELIENDFAKMEQNEQSQEEIDALVNSRDMGRIQKYSNWEKIFRKEKMGCNQTVKNLNNDERQVEQNEVQTLALSKEENRDFKQEEEISANANANANARNEGGATGLAPWQDGVLERLGKEFNIGEYNMYLVHNGAMLINFGQLAACTPREKDFVYGNLEPIEVKTVHTFNVPTSYRAKRSHLKDPMSKAATKHQGVDTSDLGLTLEDIPKSDEVISTLLCSLEKEFKGHVISQSTWTDGIYVDVGTQTYNFPSAPFKEGASLADVVASKPRGLYIQIEAEPVTRRHNRNSSAFNFTCGHFFRRDEFRSHFRNAHSEIQAWFLQRCPLAYLGCTFSQTRFNPSGQQANIKFCPDTDSLSLVPSTYQGTVDPNIDTFSNLPFEVLQLVASYLDSFTLSQLSQVSHRMREVCATFLQERGMVSLQWRKKTYSHGGSSWKYIPSSSGKFN</sequence>
<dbReference type="Gene3D" id="3.30.40.150">
    <property type="entry name" value="TRAF-like zinc-finger, N-terminal subdomain"/>
    <property type="match status" value="1"/>
</dbReference>
<dbReference type="InterPro" id="IPR001810">
    <property type="entry name" value="F-box_dom"/>
</dbReference>
<keyword evidence="2 5" id="KW-0863">Zinc-finger</keyword>
<dbReference type="PROSITE" id="PS50145">
    <property type="entry name" value="ZF_TRAF"/>
    <property type="match status" value="1"/>
</dbReference>
<feature type="zinc finger region" description="TRAF-type" evidence="5">
    <location>
        <begin position="158"/>
        <end position="199"/>
    </location>
</feature>
<feature type="region of interest" description="Disordered" evidence="6">
    <location>
        <begin position="1"/>
        <end position="33"/>
    </location>
</feature>
<accession>A0A8S4BUE8</accession>
<dbReference type="GO" id="GO:0061630">
    <property type="term" value="F:ubiquitin protein ligase activity"/>
    <property type="evidence" value="ECO:0007669"/>
    <property type="project" value="InterPro"/>
</dbReference>
<evidence type="ECO:0000256" key="3">
    <source>
        <dbReference type="ARBA" id="ARBA00022786"/>
    </source>
</evidence>
<dbReference type="GO" id="GO:0005737">
    <property type="term" value="C:cytoplasm"/>
    <property type="evidence" value="ECO:0007669"/>
    <property type="project" value="TreeGrafter"/>
</dbReference>
<dbReference type="OrthoDB" id="5918172at2759"/>
<dbReference type="SUPFAM" id="SSF81383">
    <property type="entry name" value="F-box domain"/>
    <property type="match status" value="1"/>
</dbReference>
<dbReference type="SUPFAM" id="SSF49599">
    <property type="entry name" value="TRAF domain-like"/>
    <property type="match status" value="1"/>
</dbReference>
<dbReference type="EMBL" id="CAJRST010037777">
    <property type="protein sequence ID" value="CAG5999519.1"/>
    <property type="molecule type" value="Genomic_DNA"/>
</dbReference>
<comment type="caution">
    <text evidence="9">The sequence shown here is derived from an EMBL/GenBank/DDBJ whole genome shotgun (WGS) entry which is preliminary data.</text>
</comment>
<dbReference type="InterPro" id="IPR036047">
    <property type="entry name" value="F-box-like_dom_sf"/>
</dbReference>
<evidence type="ECO:0000259" key="7">
    <source>
        <dbReference type="PROSITE" id="PS50145"/>
    </source>
</evidence>
<evidence type="ECO:0000256" key="2">
    <source>
        <dbReference type="ARBA" id="ARBA00022771"/>
    </source>
</evidence>
<evidence type="ECO:0000259" key="8">
    <source>
        <dbReference type="PROSITE" id="PS50181"/>
    </source>
</evidence>
<evidence type="ECO:0000256" key="4">
    <source>
        <dbReference type="ARBA" id="ARBA00022833"/>
    </source>
</evidence>
<dbReference type="Proteomes" id="UP000677803">
    <property type="component" value="Unassembled WGS sequence"/>
</dbReference>
<dbReference type="Pfam" id="PF15965">
    <property type="entry name" value="zf-TRAF_2"/>
    <property type="match status" value="1"/>
</dbReference>
<evidence type="ECO:0000256" key="5">
    <source>
        <dbReference type="PROSITE-ProRule" id="PRU00207"/>
    </source>
</evidence>
<dbReference type="Pfam" id="PF15966">
    <property type="entry name" value="F-box_4"/>
    <property type="match status" value="2"/>
</dbReference>
<name>A0A8S4BUE8_9TELE</name>
<dbReference type="PANTHER" id="PTHR15933:SF1">
    <property type="entry name" value="F-BOX ONLY PROTEIN 40"/>
    <property type="match status" value="1"/>
</dbReference>
<dbReference type="GO" id="GO:0008270">
    <property type="term" value="F:zinc ion binding"/>
    <property type="evidence" value="ECO:0007669"/>
    <property type="project" value="UniProtKB-KW"/>
</dbReference>
<dbReference type="InterPro" id="IPR043013">
    <property type="entry name" value="Znf_TRAF_N"/>
</dbReference>
<reference evidence="9" key="1">
    <citation type="submission" date="2021-05" db="EMBL/GenBank/DDBJ databases">
        <authorList>
            <person name="Tigano A."/>
        </authorList>
    </citation>
    <scope>NUCLEOTIDE SEQUENCE</scope>
</reference>
<dbReference type="InterPro" id="IPR031890">
    <property type="entry name" value="Fbxo30/Fbxo40"/>
</dbReference>
<evidence type="ECO:0000256" key="1">
    <source>
        <dbReference type="ARBA" id="ARBA00022723"/>
    </source>
</evidence>
<feature type="domain" description="TRAF-type" evidence="7">
    <location>
        <begin position="158"/>
        <end position="199"/>
    </location>
</feature>
<keyword evidence="3" id="KW-0833">Ubl conjugation pathway</keyword>
<dbReference type="InterPro" id="IPR001293">
    <property type="entry name" value="Znf_TRAF"/>
</dbReference>